<keyword evidence="5 6" id="KW-0456">Lyase</keyword>
<feature type="region of interest" description="Disordered" evidence="7">
    <location>
        <begin position="1"/>
        <end position="21"/>
    </location>
</feature>
<evidence type="ECO:0000256" key="3">
    <source>
        <dbReference type="ARBA" id="ARBA00022793"/>
    </source>
</evidence>
<dbReference type="Proteomes" id="UP001181622">
    <property type="component" value="Unassembled WGS sequence"/>
</dbReference>
<dbReference type="PANTHER" id="PTHR45677">
    <property type="entry name" value="GLUTAMATE DECARBOXYLASE-RELATED"/>
    <property type="match status" value="1"/>
</dbReference>
<dbReference type="EMBL" id="JADBEO010000042">
    <property type="protein sequence ID" value="MDR4308165.1"/>
    <property type="molecule type" value="Genomic_DNA"/>
</dbReference>
<dbReference type="PANTHER" id="PTHR45677:SF8">
    <property type="entry name" value="CYSTEINE SULFINIC ACID DECARBOXYLASE"/>
    <property type="match status" value="1"/>
</dbReference>
<protein>
    <submittedName>
        <fullName evidence="8">Aminotransferase class V-fold PLP-dependent enzyme</fullName>
    </submittedName>
</protein>
<keyword evidence="3" id="KW-0210">Decarboxylase</keyword>
<dbReference type="InterPro" id="IPR015421">
    <property type="entry name" value="PyrdxlP-dep_Trfase_major"/>
</dbReference>
<comment type="cofactor">
    <cofactor evidence="1 6">
        <name>pyridoxal 5'-phosphate</name>
        <dbReference type="ChEBI" id="CHEBI:597326"/>
    </cofactor>
</comment>
<dbReference type="PROSITE" id="PS00392">
    <property type="entry name" value="DDC_GAD_HDC_YDC"/>
    <property type="match status" value="1"/>
</dbReference>
<dbReference type="InterPro" id="IPR002129">
    <property type="entry name" value="PyrdxlP-dep_de-COase"/>
</dbReference>
<dbReference type="InterPro" id="IPR021115">
    <property type="entry name" value="Pyridoxal-P_BS"/>
</dbReference>
<dbReference type="Gene3D" id="3.90.1150.170">
    <property type="match status" value="1"/>
</dbReference>
<sequence>MRADFSPPGRGEERRHTPGSSELAVAFRRLGDLAVAHAARGTGAPAFRRAPADALGRLCDIPDHGRPLDEALETLLSDAMAYGMDTGHRRFFAFIPSPASPLSWLGDLAASIHNRHAGSELQSEGATAVERGLIRFLCDAVGYGAGSGGLFVSGGSMANLAGLCLARDRRLTRDERPRGVVYLTRETHASVAKALRVIGFFDDQIRMIATDDALRMEPAALAEAVAEDRANGARPFAVAASAGTTNTGAIDPLAEIADICESEDLWLHVDGAYGASVALSPAHRACLTGIERADSLSWDAHKWLFQTYGCGVLLARDAGQLPGSFALTSDYLRDGAAEGVEPNFWDLGPELTRPDRAARLWLTLQVMGRSGVGRAIARGISLAEAAERAVRGTPGWRIVSPAQLAILVFRYAPEGLSDEAADAVNAAAARRLMEDGFAVVGTTRVGGRLCLRMCAIHPDATDEDMEETVARLDALAREIAAP</sequence>
<evidence type="ECO:0000256" key="5">
    <source>
        <dbReference type="ARBA" id="ARBA00023239"/>
    </source>
</evidence>
<dbReference type="InterPro" id="IPR015424">
    <property type="entry name" value="PyrdxlP-dep_Trfase"/>
</dbReference>
<evidence type="ECO:0000256" key="6">
    <source>
        <dbReference type="RuleBase" id="RU000382"/>
    </source>
</evidence>
<evidence type="ECO:0000313" key="8">
    <source>
        <dbReference type="EMBL" id="MDR4308165.1"/>
    </source>
</evidence>
<dbReference type="Gene3D" id="3.40.640.10">
    <property type="entry name" value="Type I PLP-dependent aspartate aminotransferase-like (Major domain)"/>
    <property type="match status" value="1"/>
</dbReference>
<evidence type="ECO:0000256" key="1">
    <source>
        <dbReference type="ARBA" id="ARBA00001933"/>
    </source>
</evidence>
<comment type="caution">
    <text evidence="8">The sequence shown here is derived from an EMBL/GenBank/DDBJ whole genome shotgun (WGS) entry which is preliminary data.</text>
</comment>
<name>A0ABU1DJV2_9HYPH</name>
<keyword evidence="8" id="KW-0808">Transferase</keyword>
<reference evidence="8" key="1">
    <citation type="submission" date="2020-10" db="EMBL/GenBank/DDBJ databases">
        <authorList>
            <person name="Abbas A."/>
            <person name="Razzaq R."/>
            <person name="Waqas M."/>
            <person name="Abbas N."/>
            <person name="Nielsen T.K."/>
            <person name="Hansen L.H."/>
            <person name="Hussain S."/>
            <person name="Shahid M."/>
        </authorList>
    </citation>
    <scope>NUCLEOTIDE SEQUENCE</scope>
    <source>
        <strain evidence="8">S14</strain>
    </source>
</reference>
<evidence type="ECO:0000313" key="9">
    <source>
        <dbReference type="Proteomes" id="UP001181622"/>
    </source>
</evidence>
<proteinExistence type="inferred from homology"/>
<keyword evidence="4 6" id="KW-0663">Pyridoxal phosphate</keyword>
<dbReference type="SUPFAM" id="SSF53383">
    <property type="entry name" value="PLP-dependent transferases"/>
    <property type="match status" value="1"/>
</dbReference>
<accession>A0ABU1DJV2</accession>
<dbReference type="GO" id="GO:0008483">
    <property type="term" value="F:transaminase activity"/>
    <property type="evidence" value="ECO:0007669"/>
    <property type="project" value="UniProtKB-KW"/>
</dbReference>
<keyword evidence="8" id="KW-0032">Aminotransferase</keyword>
<organism evidence="8 9">
    <name type="scientific">Chelatococcus sambhunathii</name>
    <dbReference type="NCBI Taxonomy" id="363953"/>
    <lineage>
        <taxon>Bacteria</taxon>
        <taxon>Pseudomonadati</taxon>
        <taxon>Pseudomonadota</taxon>
        <taxon>Alphaproteobacteria</taxon>
        <taxon>Hyphomicrobiales</taxon>
        <taxon>Chelatococcaceae</taxon>
        <taxon>Chelatococcus</taxon>
    </lineage>
</organism>
<gene>
    <name evidence="8" type="ORF">IHQ68_16215</name>
</gene>
<evidence type="ECO:0000256" key="7">
    <source>
        <dbReference type="SAM" id="MobiDB-lite"/>
    </source>
</evidence>
<evidence type="ECO:0000256" key="2">
    <source>
        <dbReference type="ARBA" id="ARBA00009533"/>
    </source>
</evidence>
<keyword evidence="9" id="KW-1185">Reference proteome</keyword>
<dbReference type="Pfam" id="PF00282">
    <property type="entry name" value="Pyridoxal_deC"/>
    <property type="match status" value="1"/>
</dbReference>
<comment type="similarity">
    <text evidence="2 6">Belongs to the group II decarboxylase family.</text>
</comment>
<evidence type="ECO:0000256" key="4">
    <source>
        <dbReference type="ARBA" id="ARBA00022898"/>
    </source>
</evidence>